<evidence type="ECO:0000313" key="2">
    <source>
        <dbReference type="EMBL" id="QRJ63723.1"/>
    </source>
</evidence>
<name>A0A974Y357_9RHOO</name>
<dbReference type="AlphaFoldDB" id="A0A974Y357"/>
<evidence type="ECO:0008006" key="4">
    <source>
        <dbReference type="Google" id="ProtNLM"/>
    </source>
</evidence>
<evidence type="ECO:0000313" key="3">
    <source>
        <dbReference type="Proteomes" id="UP000663444"/>
    </source>
</evidence>
<protein>
    <recommendedName>
        <fullName evidence="4">Transmembrane protein</fullName>
    </recommendedName>
</protein>
<keyword evidence="3" id="KW-1185">Reference proteome</keyword>
<sequence length="62" mass="7083">MLILRLLAVLVVIFVAGGVVAYLFTGDRKYIRFSWRVFRYALIVALLVFALMILERVAVIPL</sequence>
<dbReference type="EMBL" id="CP064781">
    <property type="protein sequence ID" value="QRJ63723.1"/>
    <property type="molecule type" value="Genomic_DNA"/>
</dbReference>
<organism evidence="2 3">
    <name type="scientific">Azospira restricta</name>
    <dbReference type="NCBI Taxonomy" id="404405"/>
    <lineage>
        <taxon>Bacteria</taxon>
        <taxon>Pseudomonadati</taxon>
        <taxon>Pseudomonadota</taxon>
        <taxon>Betaproteobacteria</taxon>
        <taxon>Rhodocyclales</taxon>
        <taxon>Rhodocyclaceae</taxon>
        <taxon>Azospira</taxon>
    </lineage>
</organism>
<dbReference type="Proteomes" id="UP000663444">
    <property type="component" value="Chromosome"/>
</dbReference>
<proteinExistence type="predicted"/>
<keyword evidence="1" id="KW-1133">Transmembrane helix</keyword>
<dbReference type="KEGG" id="ares:IWH25_18615"/>
<keyword evidence="1" id="KW-0812">Transmembrane</keyword>
<keyword evidence="1" id="KW-0472">Membrane</keyword>
<reference evidence="2" key="1">
    <citation type="submission" date="2020-11" db="EMBL/GenBank/DDBJ databases">
        <title>Azospira restricta DSM 18626 genome sequence.</title>
        <authorList>
            <person name="Moe W.M."/>
        </authorList>
    </citation>
    <scope>NUCLEOTIDE SEQUENCE</scope>
    <source>
        <strain evidence="2">DSM 18626</strain>
    </source>
</reference>
<accession>A0A974Y357</accession>
<dbReference type="RefSeq" id="WP_203387255.1">
    <property type="nucleotide sequence ID" value="NZ_CP064781.1"/>
</dbReference>
<feature type="transmembrane region" description="Helical" evidence="1">
    <location>
        <begin position="6"/>
        <end position="25"/>
    </location>
</feature>
<gene>
    <name evidence="2" type="ORF">IWH25_18615</name>
</gene>
<feature type="transmembrane region" description="Helical" evidence="1">
    <location>
        <begin position="37"/>
        <end position="54"/>
    </location>
</feature>
<evidence type="ECO:0000256" key="1">
    <source>
        <dbReference type="SAM" id="Phobius"/>
    </source>
</evidence>